<dbReference type="HOGENOM" id="CLU_013856_0_0_1"/>
<feature type="compositionally biased region" description="Low complexity" evidence="1">
    <location>
        <begin position="615"/>
        <end position="648"/>
    </location>
</feature>
<dbReference type="UniPathway" id="UPA00143"/>
<feature type="region of interest" description="Disordered" evidence="1">
    <location>
        <begin position="146"/>
        <end position="179"/>
    </location>
</feature>
<dbReference type="VEuPathDB" id="FungiDB:TEQG_03850"/>
<feature type="region of interest" description="Disordered" evidence="1">
    <location>
        <begin position="420"/>
        <end position="478"/>
    </location>
</feature>
<feature type="compositionally biased region" description="Low complexity" evidence="1">
    <location>
        <begin position="690"/>
        <end position="709"/>
    </location>
</feature>
<name>F2PSY9_TRIEC</name>
<feature type="compositionally biased region" description="Low complexity" evidence="1">
    <location>
        <begin position="506"/>
        <end position="519"/>
    </location>
</feature>
<accession>F2PSY9</accession>
<organism evidence="2 3">
    <name type="scientific">Trichophyton equinum (strain ATCC MYA-4606 / CBS 127.97)</name>
    <name type="common">Horse ringworm fungus</name>
    <dbReference type="NCBI Taxonomy" id="559882"/>
    <lineage>
        <taxon>Eukaryota</taxon>
        <taxon>Fungi</taxon>
        <taxon>Dikarya</taxon>
        <taxon>Ascomycota</taxon>
        <taxon>Pezizomycotina</taxon>
        <taxon>Eurotiomycetes</taxon>
        <taxon>Eurotiomycetidae</taxon>
        <taxon>Onygenales</taxon>
        <taxon>Arthrodermataceae</taxon>
        <taxon>Trichophyton</taxon>
    </lineage>
</organism>
<feature type="region of interest" description="Disordered" evidence="1">
    <location>
        <begin position="239"/>
        <end position="292"/>
    </location>
</feature>
<evidence type="ECO:0000256" key="1">
    <source>
        <dbReference type="SAM" id="MobiDB-lite"/>
    </source>
</evidence>
<evidence type="ECO:0000313" key="2">
    <source>
        <dbReference type="EMBL" id="EGE05007.1"/>
    </source>
</evidence>
<sequence length="796" mass="86392">MDGLAMKRSWRSVEQKDGAHKQQTSTPDSSTDLRSRRRTSNTLRQTDRQTDQPDEQKGQADEQTRRRGDETMALAVPDGGLTLHRDAASSQFLRLNLPQSTLADLLQVLNDSSLPAAAAPRLRLGKHPSLLINSKSTPFHAYPQTSRSEIYQHGSSQSQNHGHGHGQSQSQSQSQDGGLYFSGVLSHSLEVQKAKEATAATDEALTNLERSLNAFEKGKESRRTPLIATIDHMRALGAGDSRSATGREAASLARKSTSRADQEKERFFKNANASRSTPASPALAPLSPLPPAAADRENQRLEAIRTPLIHLLAIRPVSAKFLASRTRCNAADVLALTTKLCTPNRLDGSKFDLKDKVYKDLDVWSFPYPSDEERTEAIENAISAFDRMRISKADRLWQTLLPKHERGKGKVLSRLNLRTQAQTTQQQQQQQSRLQAPEEGGGYGTGNESEGPTAPDHQSMTTTAATPTIPPAASRDPDRFKSAEFILDSDEEEAAANSIVASSKPTLAATTTTTTTSTAQRGRPPKTKKVPVKRQPPSAISAPTTTTTTTRPANVTSPLKPSPLGSSPPTNASDVDVPSGRPSSTKSRPHSNSHSSSSSSPLIHHLPRKIPPAQPAKSRPTPPSTATSTSTSASTSALPSASTAPAKPGALKRKTRPAEDTRPPPTSSTSTSSAIGLGIHASEPKRRRPSSISSTTTSSLSQPESMHSGSGSGSGSASPPISQTILRARLRTKSAQFKQYYAKYRLLHEEMMARSRNGMDYDIDIEQIRKLERQHAHLQKMKQEIWDEDRRLRMSS</sequence>
<feature type="compositionally biased region" description="Basic and acidic residues" evidence="1">
    <location>
        <begin position="11"/>
        <end position="20"/>
    </location>
</feature>
<dbReference type="OrthoDB" id="2587563at2759"/>
<feature type="compositionally biased region" description="Basic and acidic residues" evidence="1">
    <location>
        <begin position="258"/>
        <end position="268"/>
    </location>
</feature>
<proteinExistence type="predicted"/>
<reference evidence="3" key="1">
    <citation type="journal article" date="2012" name="MBio">
        <title>Comparative genome analysis of Trichophyton rubrum and related dermatophytes reveals candidate genes involved in infection.</title>
        <authorList>
            <person name="Martinez D.A."/>
            <person name="Oliver B.G."/>
            <person name="Graeser Y."/>
            <person name="Goldberg J.M."/>
            <person name="Li W."/>
            <person name="Martinez-Rossi N.M."/>
            <person name="Monod M."/>
            <person name="Shelest E."/>
            <person name="Barton R.C."/>
            <person name="Birch E."/>
            <person name="Brakhage A.A."/>
            <person name="Chen Z."/>
            <person name="Gurr S.J."/>
            <person name="Heiman D."/>
            <person name="Heitman J."/>
            <person name="Kosti I."/>
            <person name="Rossi A."/>
            <person name="Saif S."/>
            <person name="Samalova M."/>
            <person name="Saunders C.W."/>
            <person name="Shea T."/>
            <person name="Summerbell R.C."/>
            <person name="Xu J."/>
            <person name="Young S."/>
            <person name="Zeng Q."/>
            <person name="Birren B.W."/>
            <person name="Cuomo C.A."/>
            <person name="White T.C."/>
        </authorList>
    </citation>
    <scope>NUCLEOTIDE SEQUENCE [LARGE SCALE GENOMIC DNA]</scope>
    <source>
        <strain evidence="3">ATCC MYA-4606 / CBS 127.97</strain>
    </source>
</reference>
<feature type="compositionally biased region" description="Basic and acidic residues" evidence="1">
    <location>
        <begin position="45"/>
        <end position="69"/>
    </location>
</feature>
<feature type="compositionally biased region" description="Low complexity" evidence="1">
    <location>
        <begin position="461"/>
        <end position="473"/>
    </location>
</feature>
<dbReference type="Proteomes" id="UP000009169">
    <property type="component" value="Unassembled WGS sequence"/>
</dbReference>
<dbReference type="eggNOG" id="ENOG502S5YD">
    <property type="taxonomic scope" value="Eukaryota"/>
</dbReference>
<dbReference type="AlphaFoldDB" id="F2PSY9"/>
<feature type="compositionally biased region" description="Basic residues" evidence="1">
    <location>
        <begin position="523"/>
        <end position="532"/>
    </location>
</feature>
<gene>
    <name evidence="2" type="ORF">TEQG_03850</name>
</gene>
<feature type="region of interest" description="Disordered" evidence="1">
    <location>
        <begin position="1"/>
        <end position="69"/>
    </location>
</feature>
<dbReference type="EMBL" id="DS995736">
    <property type="protein sequence ID" value="EGE05007.1"/>
    <property type="molecule type" value="Genomic_DNA"/>
</dbReference>
<evidence type="ECO:0000313" key="3">
    <source>
        <dbReference type="Proteomes" id="UP000009169"/>
    </source>
</evidence>
<dbReference type="GO" id="GO:0016567">
    <property type="term" value="P:protein ubiquitination"/>
    <property type="evidence" value="ECO:0007669"/>
    <property type="project" value="UniProtKB-UniPathway"/>
</dbReference>
<feature type="compositionally biased region" description="Low complexity" evidence="1">
    <location>
        <begin position="420"/>
        <end position="431"/>
    </location>
</feature>
<feature type="region of interest" description="Disordered" evidence="1">
    <location>
        <begin position="496"/>
        <end position="720"/>
    </location>
</feature>
<feature type="compositionally biased region" description="Low complexity" evidence="1">
    <location>
        <begin position="582"/>
        <end position="604"/>
    </location>
</feature>
<protein>
    <submittedName>
        <fullName evidence="2">Uncharacterized protein</fullName>
    </submittedName>
</protein>
<feature type="compositionally biased region" description="Low complexity" evidence="1">
    <location>
        <begin position="152"/>
        <end position="175"/>
    </location>
</feature>
<keyword evidence="3" id="KW-1185">Reference proteome</keyword>
<feature type="compositionally biased region" description="Low complexity" evidence="1">
    <location>
        <begin position="557"/>
        <end position="569"/>
    </location>
</feature>